<dbReference type="SUPFAM" id="SSF47384">
    <property type="entry name" value="Homodimeric domain of signal transducing histidine kinase"/>
    <property type="match status" value="1"/>
</dbReference>
<comment type="catalytic activity">
    <reaction evidence="1">
        <text>ATP + protein L-histidine = ADP + protein N-phospho-L-histidine.</text>
        <dbReference type="EC" id="2.7.13.3"/>
    </reaction>
</comment>
<evidence type="ECO:0000256" key="9">
    <source>
        <dbReference type="SAM" id="Phobius"/>
    </source>
</evidence>
<sequence length="752" mass="82936">MSTSKLLLRFAKPYPGLILLTILLGFSGALFNGVSTALIVPVILKIVGQEVDLSGAPAILKKIMFPFDNVPENYRLMVMAGAIILTIALKNLASYAGTLSSSTLTRKLTSDMREAGLRLLLEVDLDYYAKMRVGDLINRLGGEVGRAASAIGGTVKLIILLITILVFVGLLLSISWQLTVASTILLSMVTLVNQYAIARSKKYGKQLSDMSKAYSVAVLETLSGIRLVKATGNEEREYNRISKLIRDREKADFQSQVNSEAIGPVSEVMGITALILIVILSRTFFSNQISTLSAVLLTYLLVLLRLLPFISQLNTIRSSFAGNATSVEMVADFLSLDNKPLMGKGKVPYTKLQQAVHFKWVSFSYPGHDKLVLSDVNLYLPYGTTLALVGGSGAGKTTLADLLPRFYDPTSGSITIDGVDLREYELTSLRKAMGIVSQDTFLFNDSVRKNIAYGRPEATEEEVMTAAKLANAYEFIIKLPQGFDTLIGDRGVMLSGGQRQRLAIARALLQDPEILILDEATSALDTVSERLVQTALDNLSRDRTTLVIAHRLSTVQKADQIAVLDQGKVVEVGTHNELLQKGGYYSRLYAMQFADKQETINKRQQSLVRISHEVRTRLNSMIGFLRLLLDDMAENSEERQQLIAESYKSALKIFNIIDVLDDVVNLQTTWESVSVDSNHGVATVHQTLKSISADFRTSLNPMLGSLRNLSDDLVDKPQKQNQLIAEAYHSAMHLLNKLELFEDGVKVEKMNR</sequence>
<dbReference type="InterPro" id="IPR036097">
    <property type="entry name" value="HisK_dim/P_sf"/>
</dbReference>
<dbReference type="Gene3D" id="1.20.1560.10">
    <property type="entry name" value="ABC transporter type 1, transmembrane domain"/>
    <property type="match status" value="1"/>
</dbReference>
<reference evidence="12" key="1">
    <citation type="submission" date="2020-09" db="EMBL/GenBank/DDBJ databases">
        <title>Iningainema tapete sp. nov. (Scytonemataceae, Cyanobacteria) from greenhouses in central Florida (USA) produces two types of nodularin with biosynthetic potential for microcystin-LR and anabaenopeptins.</title>
        <authorList>
            <person name="Berthold D.E."/>
            <person name="Lefler F.W."/>
            <person name="Huang I.-S."/>
            <person name="Abdulla H."/>
            <person name="Zimba P.V."/>
            <person name="Laughinghouse H.D. IV."/>
        </authorList>
    </citation>
    <scope>NUCLEOTIDE SEQUENCE</scope>
    <source>
        <strain evidence="12">BLCCT55</strain>
    </source>
</reference>
<dbReference type="EMBL" id="JACXAE010000126">
    <property type="protein sequence ID" value="MBD2778433.1"/>
    <property type="molecule type" value="Genomic_DNA"/>
</dbReference>
<proteinExistence type="predicted"/>
<evidence type="ECO:0000259" key="10">
    <source>
        <dbReference type="PROSITE" id="PS50893"/>
    </source>
</evidence>
<comment type="caution">
    <text evidence="12">The sequence shown here is derived from an EMBL/GenBank/DDBJ whole genome shotgun (WGS) entry which is preliminary data.</text>
</comment>
<evidence type="ECO:0000313" key="13">
    <source>
        <dbReference type="Proteomes" id="UP000629098"/>
    </source>
</evidence>
<dbReference type="SMART" id="SM00382">
    <property type="entry name" value="AAA"/>
    <property type="match status" value="1"/>
</dbReference>
<dbReference type="AlphaFoldDB" id="A0A8J6XNN4"/>
<dbReference type="PROSITE" id="PS00211">
    <property type="entry name" value="ABC_TRANSPORTER_1"/>
    <property type="match status" value="1"/>
</dbReference>
<dbReference type="SUPFAM" id="SSF90123">
    <property type="entry name" value="ABC transporter transmembrane region"/>
    <property type="match status" value="1"/>
</dbReference>
<dbReference type="PANTHER" id="PTHR43394">
    <property type="entry name" value="ATP-DEPENDENT PERMEASE MDL1, MITOCHONDRIAL"/>
    <property type="match status" value="1"/>
</dbReference>
<evidence type="ECO:0000313" key="12">
    <source>
        <dbReference type="EMBL" id="MBD2778433.1"/>
    </source>
</evidence>
<feature type="transmembrane region" description="Helical" evidence="9">
    <location>
        <begin position="16"/>
        <end position="44"/>
    </location>
</feature>
<dbReference type="PANTHER" id="PTHR43394:SF1">
    <property type="entry name" value="ATP-BINDING CASSETTE SUB-FAMILY B MEMBER 10, MITOCHONDRIAL"/>
    <property type="match status" value="1"/>
</dbReference>
<evidence type="ECO:0000256" key="4">
    <source>
        <dbReference type="ARBA" id="ARBA00022692"/>
    </source>
</evidence>
<dbReference type="CDD" id="cd00082">
    <property type="entry name" value="HisKA"/>
    <property type="match status" value="1"/>
</dbReference>
<evidence type="ECO:0000259" key="11">
    <source>
        <dbReference type="PROSITE" id="PS50929"/>
    </source>
</evidence>
<dbReference type="EC" id="2.7.13.3" evidence="3"/>
<gene>
    <name evidence="12" type="ORF">ICL16_41925</name>
</gene>
<keyword evidence="6 12" id="KW-0067">ATP-binding</keyword>
<dbReference type="InterPro" id="IPR003661">
    <property type="entry name" value="HisK_dim/P_dom"/>
</dbReference>
<feature type="domain" description="ABC transporter" evidence="10">
    <location>
        <begin position="356"/>
        <end position="591"/>
    </location>
</feature>
<name>A0A8J6XNN4_9CYAN</name>
<dbReference type="Pfam" id="PF00664">
    <property type="entry name" value="ABC_membrane"/>
    <property type="match status" value="1"/>
</dbReference>
<dbReference type="InterPro" id="IPR027417">
    <property type="entry name" value="P-loop_NTPase"/>
</dbReference>
<dbReference type="GO" id="GO:0005524">
    <property type="term" value="F:ATP binding"/>
    <property type="evidence" value="ECO:0007669"/>
    <property type="project" value="UniProtKB-KW"/>
</dbReference>
<evidence type="ECO:0000256" key="3">
    <source>
        <dbReference type="ARBA" id="ARBA00012438"/>
    </source>
</evidence>
<evidence type="ECO:0000256" key="8">
    <source>
        <dbReference type="ARBA" id="ARBA00023136"/>
    </source>
</evidence>
<dbReference type="PROSITE" id="PS50929">
    <property type="entry name" value="ABC_TM1F"/>
    <property type="match status" value="1"/>
</dbReference>
<dbReference type="Pfam" id="PF00005">
    <property type="entry name" value="ABC_tran"/>
    <property type="match status" value="1"/>
</dbReference>
<keyword evidence="8 9" id="KW-0472">Membrane</keyword>
<keyword evidence="7 9" id="KW-1133">Transmembrane helix</keyword>
<evidence type="ECO:0000256" key="6">
    <source>
        <dbReference type="ARBA" id="ARBA00022840"/>
    </source>
</evidence>
<dbReference type="InterPro" id="IPR003439">
    <property type="entry name" value="ABC_transporter-like_ATP-bd"/>
</dbReference>
<feature type="domain" description="ABC transmembrane type-1" evidence="11">
    <location>
        <begin position="19"/>
        <end position="322"/>
    </location>
</feature>
<comment type="subcellular location">
    <subcellularLocation>
        <location evidence="2">Cell membrane</location>
        <topology evidence="2">Multi-pass membrane protein</topology>
    </subcellularLocation>
</comment>
<dbReference type="Gene3D" id="3.40.50.300">
    <property type="entry name" value="P-loop containing nucleotide triphosphate hydrolases"/>
    <property type="match status" value="1"/>
</dbReference>
<dbReference type="RefSeq" id="WP_190838090.1">
    <property type="nucleotide sequence ID" value="NZ_CAWPPI010000126.1"/>
</dbReference>
<dbReference type="InterPro" id="IPR039421">
    <property type="entry name" value="Type_1_exporter"/>
</dbReference>
<keyword evidence="5" id="KW-0547">Nucleotide-binding</keyword>
<dbReference type="InterPro" id="IPR003593">
    <property type="entry name" value="AAA+_ATPase"/>
</dbReference>
<evidence type="ECO:0000256" key="5">
    <source>
        <dbReference type="ARBA" id="ARBA00022741"/>
    </source>
</evidence>
<dbReference type="Gene3D" id="1.10.287.130">
    <property type="match status" value="1"/>
</dbReference>
<protein>
    <recommendedName>
        <fullName evidence="3">histidine kinase</fullName>
        <ecNumber evidence="3">2.7.13.3</ecNumber>
    </recommendedName>
</protein>
<dbReference type="InterPro" id="IPR036640">
    <property type="entry name" value="ABC1_TM_sf"/>
</dbReference>
<dbReference type="InterPro" id="IPR011527">
    <property type="entry name" value="ABC1_TM_dom"/>
</dbReference>
<evidence type="ECO:0000256" key="7">
    <source>
        <dbReference type="ARBA" id="ARBA00022989"/>
    </source>
</evidence>
<dbReference type="GO" id="GO:0000155">
    <property type="term" value="F:phosphorelay sensor kinase activity"/>
    <property type="evidence" value="ECO:0007669"/>
    <property type="project" value="InterPro"/>
</dbReference>
<feature type="transmembrane region" description="Helical" evidence="9">
    <location>
        <begin position="155"/>
        <end position="174"/>
    </location>
</feature>
<dbReference type="PROSITE" id="PS50893">
    <property type="entry name" value="ABC_TRANSPORTER_2"/>
    <property type="match status" value="1"/>
</dbReference>
<dbReference type="SMART" id="SM00388">
    <property type="entry name" value="HisKA"/>
    <property type="match status" value="2"/>
</dbReference>
<dbReference type="GO" id="GO:0015421">
    <property type="term" value="F:ABC-type oligopeptide transporter activity"/>
    <property type="evidence" value="ECO:0007669"/>
    <property type="project" value="TreeGrafter"/>
</dbReference>
<dbReference type="GO" id="GO:0016887">
    <property type="term" value="F:ATP hydrolysis activity"/>
    <property type="evidence" value="ECO:0007669"/>
    <property type="project" value="InterPro"/>
</dbReference>
<evidence type="ECO:0000256" key="1">
    <source>
        <dbReference type="ARBA" id="ARBA00000085"/>
    </source>
</evidence>
<accession>A0A8J6XNN4</accession>
<dbReference type="FunFam" id="3.40.50.300:FF:000218">
    <property type="entry name" value="Multidrug ABC transporter ATP-binding protein"/>
    <property type="match status" value="1"/>
</dbReference>
<keyword evidence="13" id="KW-1185">Reference proteome</keyword>
<evidence type="ECO:0000256" key="2">
    <source>
        <dbReference type="ARBA" id="ARBA00004651"/>
    </source>
</evidence>
<dbReference type="Proteomes" id="UP000629098">
    <property type="component" value="Unassembled WGS sequence"/>
</dbReference>
<feature type="transmembrane region" description="Helical" evidence="9">
    <location>
        <begin position="74"/>
        <end position="93"/>
    </location>
</feature>
<dbReference type="InterPro" id="IPR017871">
    <property type="entry name" value="ABC_transporter-like_CS"/>
</dbReference>
<dbReference type="GO" id="GO:0005886">
    <property type="term" value="C:plasma membrane"/>
    <property type="evidence" value="ECO:0007669"/>
    <property type="project" value="UniProtKB-SubCell"/>
</dbReference>
<dbReference type="Pfam" id="PF00512">
    <property type="entry name" value="HisKA"/>
    <property type="match status" value="1"/>
</dbReference>
<feature type="transmembrane region" description="Helical" evidence="9">
    <location>
        <begin position="291"/>
        <end position="310"/>
    </location>
</feature>
<dbReference type="SUPFAM" id="SSF52540">
    <property type="entry name" value="P-loop containing nucleoside triphosphate hydrolases"/>
    <property type="match status" value="1"/>
</dbReference>
<keyword evidence="4 9" id="KW-0812">Transmembrane</keyword>
<organism evidence="12 13">
    <name type="scientific">Iningainema tapete BLCC-T55</name>
    <dbReference type="NCBI Taxonomy" id="2748662"/>
    <lineage>
        <taxon>Bacteria</taxon>
        <taxon>Bacillati</taxon>
        <taxon>Cyanobacteriota</taxon>
        <taxon>Cyanophyceae</taxon>
        <taxon>Nostocales</taxon>
        <taxon>Scytonemataceae</taxon>
        <taxon>Iningainema tapete</taxon>
    </lineage>
</organism>
<feature type="transmembrane region" description="Helical" evidence="9">
    <location>
        <begin position="268"/>
        <end position="285"/>
    </location>
</feature>
<dbReference type="CDD" id="cd03251">
    <property type="entry name" value="ABCC_MsbA"/>
    <property type="match status" value="1"/>
</dbReference>